<dbReference type="SUPFAM" id="SSF49899">
    <property type="entry name" value="Concanavalin A-like lectins/glucanases"/>
    <property type="match status" value="1"/>
</dbReference>
<dbReference type="PANTHER" id="PTHR10963:SF24">
    <property type="entry name" value="GLYCOSIDASE C21B10.07-RELATED"/>
    <property type="match status" value="1"/>
</dbReference>
<keyword evidence="4 8" id="KW-0378">Hydrolase</keyword>
<dbReference type="Proteomes" id="UP001303373">
    <property type="component" value="Chromosome 2"/>
</dbReference>
<feature type="domain" description="GH16" evidence="7">
    <location>
        <begin position="46"/>
        <end position="309"/>
    </location>
</feature>
<reference evidence="8 9" key="1">
    <citation type="submission" date="2023-11" db="EMBL/GenBank/DDBJ databases">
        <title>An acidophilic fungus is an integral part of prey digestion in a carnivorous sundew plant.</title>
        <authorList>
            <person name="Tsai I.J."/>
        </authorList>
    </citation>
    <scope>NUCLEOTIDE SEQUENCE [LARGE SCALE GENOMIC DNA]</scope>
    <source>
        <strain evidence="8">169a</strain>
    </source>
</reference>
<dbReference type="PANTHER" id="PTHR10963">
    <property type="entry name" value="GLYCOSYL HYDROLASE-RELATED"/>
    <property type="match status" value="1"/>
</dbReference>
<comment type="similarity">
    <text evidence="2">Belongs to the glycosyl hydrolase 16 family.</text>
</comment>
<dbReference type="InterPro" id="IPR013320">
    <property type="entry name" value="ConA-like_dom_sf"/>
</dbReference>
<dbReference type="GO" id="GO:0009251">
    <property type="term" value="P:glucan catabolic process"/>
    <property type="evidence" value="ECO:0007669"/>
    <property type="project" value="TreeGrafter"/>
</dbReference>
<comment type="catalytic activity">
    <reaction evidence="1">
        <text>Endohydrolysis of (1-&gt;3)- or (1-&gt;4)-linkages in beta-D-glucans when the glucose residue whose reducing group is involved in the linkage to be hydrolyzed is itself substituted at C-3.</text>
        <dbReference type="EC" id="3.2.1.6"/>
    </reaction>
</comment>
<evidence type="ECO:0000256" key="2">
    <source>
        <dbReference type="ARBA" id="ARBA00006865"/>
    </source>
</evidence>
<dbReference type="GO" id="GO:0052861">
    <property type="term" value="F:endo-1,3(4)-beta-glucanase activity"/>
    <property type="evidence" value="ECO:0007669"/>
    <property type="project" value="UniProtKB-EC"/>
</dbReference>
<dbReference type="CDD" id="cd02181">
    <property type="entry name" value="GH16_fungal_Lam16A_glucanase"/>
    <property type="match status" value="1"/>
</dbReference>
<feature type="chain" id="PRO_5043023276" description="endo-1,3(4)-beta-glucanase" evidence="6">
    <location>
        <begin position="20"/>
        <end position="343"/>
    </location>
</feature>
<evidence type="ECO:0000256" key="3">
    <source>
        <dbReference type="ARBA" id="ARBA00012599"/>
    </source>
</evidence>
<keyword evidence="6" id="KW-0732">Signal</keyword>
<dbReference type="EC" id="3.2.1.6" evidence="3"/>
<evidence type="ECO:0000256" key="5">
    <source>
        <dbReference type="ARBA" id="ARBA00023295"/>
    </source>
</evidence>
<organism evidence="8 9">
    <name type="scientific">Acrodontium crateriforme</name>
    <dbReference type="NCBI Taxonomy" id="150365"/>
    <lineage>
        <taxon>Eukaryota</taxon>
        <taxon>Fungi</taxon>
        <taxon>Dikarya</taxon>
        <taxon>Ascomycota</taxon>
        <taxon>Pezizomycotina</taxon>
        <taxon>Dothideomycetes</taxon>
        <taxon>Dothideomycetidae</taxon>
        <taxon>Mycosphaerellales</taxon>
        <taxon>Teratosphaeriaceae</taxon>
        <taxon>Acrodontium</taxon>
    </lineage>
</organism>
<evidence type="ECO:0000256" key="4">
    <source>
        <dbReference type="ARBA" id="ARBA00022801"/>
    </source>
</evidence>
<dbReference type="EMBL" id="CP138581">
    <property type="protein sequence ID" value="WPG99059.1"/>
    <property type="molecule type" value="Genomic_DNA"/>
</dbReference>
<dbReference type="Gene3D" id="2.60.120.200">
    <property type="match status" value="1"/>
</dbReference>
<evidence type="ECO:0000259" key="7">
    <source>
        <dbReference type="PROSITE" id="PS51762"/>
    </source>
</evidence>
<evidence type="ECO:0000313" key="9">
    <source>
        <dbReference type="Proteomes" id="UP001303373"/>
    </source>
</evidence>
<dbReference type="InterPro" id="IPR000757">
    <property type="entry name" value="Beta-glucanase-like"/>
</dbReference>
<name>A0AAQ3M1G9_9PEZI</name>
<gene>
    <name evidence="8" type="ORF">R9X50_00186400</name>
</gene>
<dbReference type="AlphaFoldDB" id="A0AAQ3M1G9"/>
<dbReference type="FunFam" id="2.60.120.200:FF:000114">
    <property type="entry name" value="Probable endo-1,3(4)-beta-glucanase NFIA_089530"/>
    <property type="match status" value="1"/>
</dbReference>
<accession>A0AAQ3M1G9</accession>
<evidence type="ECO:0000256" key="1">
    <source>
        <dbReference type="ARBA" id="ARBA00000124"/>
    </source>
</evidence>
<evidence type="ECO:0000313" key="8">
    <source>
        <dbReference type="EMBL" id="WPG99059.1"/>
    </source>
</evidence>
<keyword evidence="9" id="KW-1185">Reference proteome</keyword>
<proteinExistence type="inferred from homology"/>
<dbReference type="InterPro" id="IPR050546">
    <property type="entry name" value="Glycosyl_Hydrlase_16"/>
</dbReference>
<keyword evidence="5" id="KW-0326">Glycosidase</keyword>
<dbReference type="PROSITE" id="PS51762">
    <property type="entry name" value="GH16_2"/>
    <property type="match status" value="1"/>
</dbReference>
<protein>
    <recommendedName>
        <fullName evidence="3">endo-1,3(4)-beta-glucanase</fullName>
        <ecNumber evidence="3">3.2.1.6</ecNumber>
    </recommendedName>
</protein>
<feature type="signal peptide" evidence="6">
    <location>
        <begin position="1"/>
        <end position="19"/>
    </location>
</feature>
<dbReference type="Pfam" id="PF26113">
    <property type="entry name" value="GH16_XgeA"/>
    <property type="match status" value="1"/>
</dbReference>
<sequence>MPAVRTSLAVAALTSIVSASTIPYQIFYHTDSNASMPYSDAPVMYSEWANAAYRHVETYDSSNFFKQFQFITGPDPTHGYVDYVTHSEALRSGIANTNNRKVHIGVDHTTYNPSGGRKSIRLSSLRTYTHGLFIADIEHMPSSACGSWPAFWTFGSGWPNQGEIDIIEGVNAALSNTITLHTSPGCVINVDGSQDGTSSTGTNCNAGNGNSGCGVTTRAPYGDTFNSQGGGVYAMQWESSGVYVWFFPRDRIPADISHGAPRTQNWGLPIVAFNGGPACNVDEHFANHNIIFDTTFCGDWAGSVWSQGSCAHRADTCQEYVANNPGAFVDSYWSINSLKVYQL</sequence>
<evidence type="ECO:0000256" key="6">
    <source>
        <dbReference type="SAM" id="SignalP"/>
    </source>
</evidence>